<sequence>MMESRGIAYKRAYRTAVKKAQEILYQKIGSSYEIFHGAWLSYEIFMTSNPVEIIWEKFMKCARKLSKDKNLLVDDEMKEKICSDFARYPSELVKCIEEYDLFFQKLVYHMRYKEHMSILEEIGPVSSMRKNEIIANLPALPHISEIGALDEISNLWYFHLEGVTEPEAVNRKNLHILNLSFIDIMAELQEKVSQYIGIKSSEIRLPITEEDRQEFRKIIADQEKMTEIVMEDYRFLQHHGHNGKGGDWIHIG</sequence>
<comment type="caution">
    <text evidence="1">The sequence shown here is derived from an EMBL/GenBank/DDBJ whole genome shotgun (WGS) entry which is preliminary data.</text>
</comment>
<proteinExistence type="predicted"/>
<reference evidence="1 2" key="1">
    <citation type="submission" date="2017-11" db="EMBL/GenBank/DDBJ databases">
        <title>The genome of Rhizophagus clarus HR1 reveals common genetic basis of auxotrophy among arbuscular mycorrhizal fungi.</title>
        <authorList>
            <person name="Kobayashi Y."/>
        </authorList>
    </citation>
    <scope>NUCLEOTIDE SEQUENCE [LARGE SCALE GENOMIC DNA]</scope>
    <source>
        <strain evidence="1 2">HR1</strain>
    </source>
</reference>
<name>A0A2Z6RFB9_9GLOM</name>
<keyword evidence="2" id="KW-1185">Reference proteome</keyword>
<evidence type="ECO:0000313" key="1">
    <source>
        <dbReference type="EMBL" id="GBC01348.1"/>
    </source>
</evidence>
<accession>A0A2Z6RFB9</accession>
<dbReference type="AlphaFoldDB" id="A0A2Z6RFB9"/>
<protein>
    <submittedName>
        <fullName evidence="1">Uncharacterized protein</fullName>
    </submittedName>
</protein>
<gene>
    <name evidence="1" type="ORF">RclHR1_04150012</name>
</gene>
<dbReference type="Proteomes" id="UP000247702">
    <property type="component" value="Unassembled WGS sequence"/>
</dbReference>
<organism evidence="1 2">
    <name type="scientific">Rhizophagus clarus</name>
    <dbReference type="NCBI Taxonomy" id="94130"/>
    <lineage>
        <taxon>Eukaryota</taxon>
        <taxon>Fungi</taxon>
        <taxon>Fungi incertae sedis</taxon>
        <taxon>Mucoromycota</taxon>
        <taxon>Glomeromycotina</taxon>
        <taxon>Glomeromycetes</taxon>
        <taxon>Glomerales</taxon>
        <taxon>Glomeraceae</taxon>
        <taxon>Rhizophagus</taxon>
    </lineage>
</organism>
<evidence type="ECO:0000313" key="2">
    <source>
        <dbReference type="Proteomes" id="UP000247702"/>
    </source>
</evidence>
<dbReference type="EMBL" id="BEXD01003502">
    <property type="protein sequence ID" value="GBC01348.1"/>
    <property type="molecule type" value="Genomic_DNA"/>
</dbReference>